<dbReference type="Gene3D" id="3.40.50.2000">
    <property type="entry name" value="Glycogen Phosphorylase B"/>
    <property type="match status" value="2"/>
</dbReference>
<dbReference type="InterPro" id="IPR001296">
    <property type="entry name" value="Glyco_trans_1"/>
</dbReference>
<dbReference type="PANTHER" id="PTHR45947">
    <property type="entry name" value="SULFOQUINOVOSYL TRANSFERASE SQD2"/>
    <property type="match status" value="1"/>
</dbReference>
<accession>A0A9D1UW36</accession>
<gene>
    <name evidence="2" type="ORF">H9861_01965</name>
</gene>
<keyword evidence="2" id="KW-0328">Glycosyltransferase</keyword>
<dbReference type="EMBL" id="DXFP01000013">
    <property type="protein sequence ID" value="HIX01500.1"/>
    <property type="molecule type" value="Genomic_DNA"/>
</dbReference>
<keyword evidence="2" id="KW-0808">Transferase</keyword>
<protein>
    <submittedName>
        <fullName evidence="2">Glycosyltransferase</fullName>
        <ecNumber evidence="2">2.4.-.-</ecNumber>
    </submittedName>
</protein>
<dbReference type="PANTHER" id="PTHR45947:SF3">
    <property type="entry name" value="SULFOQUINOVOSYL TRANSFERASE SQD2"/>
    <property type="match status" value="1"/>
</dbReference>
<organism evidence="2 3">
    <name type="scientific">Candidatus Ligilactobacillus excrementigallinarum</name>
    <dbReference type="NCBI Taxonomy" id="2838641"/>
    <lineage>
        <taxon>Bacteria</taxon>
        <taxon>Bacillati</taxon>
        <taxon>Bacillota</taxon>
        <taxon>Bacilli</taxon>
        <taxon>Lactobacillales</taxon>
        <taxon>Lactobacillaceae</taxon>
        <taxon>Ligilactobacillus</taxon>
    </lineage>
</organism>
<dbReference type="AlphaFoldDB" id="A0A9D1UW36"/>
<evidence type="ECO:0000313" key="2">
    <source>
        <dbReference type="EMBL" id="HIX01500.1"/>
    </source>
</evidence>
<proteinExistence type="predicted"/>
<dbReference type="GO" id="GO:0016757">
    <property type="term" value="F:glycosyltransferase activity"/>
    <property type="evidence" value="ECO:0007669"/>
    <property type="project" value="UniProtKB-KW"/>
</dbReference>
<dbReference type="SUPFAM" id="SSF53756">
    <property type="entry name" value="UDP-Glycosyltransferase/glycogen phosphorylase"/>
    <property type="match status" value="1"/>
</dbReference>
<name>A0A9D1UW36_9LACO</name>
<dbReference type="EC" id="2.4.-.-" evidence="2"/>
<evidence type="ECO:0000259" key="1">
    <source>
        <dbReference type="Pfam" id="PF00534"/>
    </source>
</evidence>
<reference evidence="2" key="1">
    <citation type="journal article" date="2021" name="PeerJ">
        <title>Extensive microbial diversity within the chicken gut microbiome revealed by metagenomics and culture.</title>
        <authorList>
            <person name="Gilroy R."/>
            <person name="Ravi A."/>
            <person name="Getino M."/>
            <person name="Pursley I."/>
            <person name="Horton D.L."/>
            <person name="Alikhan N.F."/>
            <person name="Baker D."/>
            <person name="Gharbi K."/>
            <person name="Hall N."/>
            <person name="Watson M."/>
            <person name="Adriaenssens E.M."/>
            <person name="Foster-Nyarko E."/>
            <person name="Jarju S."/>
            <person name="Secka A."/>
            <person name="Antonio M."/>
            <person name="Oren A."/>
            <person name="Chaudhuri R.R."/>
            <person name="La Ragione R."/>
            <person name="Hildebrand F."/>
            <person name="Pallen M.J."/>
        </authorList>
    </citation>
    <scope>NUCLEOTIDE SEQUENCE</scope>
    <source>
        <strain evidence="2">6627</strain>
    </source>
</reference>
<evidence type="ECO:0000313" key="3">
    <source>
        <dbReference type="Proteomes" id="UP000823963"/>
    </source>
</evidence>
<reference evidence="2" key="2">
    <citation type="submission" date="2021-04" db="EMBL/GenBank/DDBJ databases">
        <authorList>
            <person name="Gilroy R."/>
        </authorList>
    </citation>
    <scope>NUCLEOTIDE SEQUENCE</scope>
    <source>
        <strain evidence="2">6627</strain>
    </source>
</reference>
<feature type="domain" description="Glycosyl transferase family 1" evidence="1">
    <location>
        <begin position="198"/>
        <end position="347"/>
    </location>
</feature>
<dbReference type="Proteomes" id="UP000823963">
    <property type="component" value="Unassembled WGS sequence"/>
</dbReference>
<comment type="caution">
    <text evidence="2">The sequence shown here is derived from an EMBL/GenBank/DDBJ whole genome shotgun (WGS) entry which is preliminary data.</text>
</comment>
<dbReference type="InterPro" id="IPR050194">
    <property type="entry name" value="Glycosyltransferase_grp1"/>
</dbReference>
<dbReference type="Pfam" id="PF00534">
    <property type="entry name" value="Glycos_transf_1"/>
    <property type="match status" value="1"/>
</dbReference>
<sequence length="384" mass="44686">MRQKITVLGFFSEDSGLTCFFKTNYRALVAEGYGFNIINIANYRPARELKALGSYYEIPFYFSDINGRNFFQKRRNFNRELKRIYDQCKITSNTVHLYLNALCDSAPISLAHKANFNRIIVHAYADYSKMFNFAEKKLQLMGCKVVEKYATDFVAVSQEAADFFYYKKVQRRPSFRIIKNGIAVRKQRYHEEQNLYYRKKYEIDSKTFVIGNVGRFINAKNHSFLINSFNLFQKIYPNTKLVLIGDGPQIENIRQQVYQMHIEDKVVFTGFLENTEEVQNIFNVFAYPAICDSLSLSLLHSVANGAIPVISNTQSETGIIKEFDTLALDDPQEWADEFHRLSQLKYNRSIQSEKMMTKLIESGYTVSTSAKQLRELYGAPQWED</sequence>